<dbReference type="Gene3D" id="1.20.120.1020">
    <property type="entry name" value="Prion-inhibition and propagation, HeLo domain"/>
    <property type="match status" value="1"/>
</dbReference>
<dbReference type="SUPFAM" id="SSF56112">
    <property type="entry name" value="Protein kinase-like (PK-like)"/>
    <property type="match status" value="1"/>
</dbReference>
<dbReference type="PANTHER" id="PTHR37542">
    <property type="entry name" value="HELO DOMAIN-CONTAINING PROTEIN-RELATED"/>
    <property type="match status" value="1"/>
</dbReference>
<dbReference type="Proteomes" id="UP001365542">
    <property type="component" value="Unassembled WGS sequence"/>
</dbReference>
<dbReference type="EMBL" id="JAVHJO010000015">
    <property type="protein sequence ID" value="KAK6527713.1"/>
    <property type="molecule type" value="Genomic_DNA"/>
</dbReference>
<accession>A0AAV9WVY0</accession>
<evidence type="ECO:0000259" key="1">
    <source>
        <dbReference type="PROSITE" id="PS50011"/>
    </source>
</evidence>
<dbReference type="Gene3D" id="1.10.510.10">
    <property type="entry name" value="Transferase(Phosphotransferase) domain 1"/>
    <property type="match status" value="1"/>
</dbReference>
<sequence length="575" mass="64868">MADQLVLAIVPIVTQAIQSCFQCYSFYTDTKRFHFDAHTLLWKFRLQEARLKAWAKKWGILVDNYAGNETHDIANNPWDEEDLKFVLETFGRIETLLNDYQKINDKYELMLSTEDAVGELVKTNSMKVEDILDNGAFLDHYRKDQELLAKRKRDNGMIKRIKWVASDRAKLEGIVQNLKAYNDGLDHLLSTKARRMAKQALAPELIQQAHSLEDLAELESATSGQTIVLQDAVALRKHFLKISNLDSKDKPEDTMAGSIASLRLPLSSFINVRESQASRGSSNPRSLAVMISTSSGVPASTIIEWRTFALDIPTAVQTAVTTRIKYLAQFLSVPEVASACVPRCLGYIEDDENSRIGLVFECRTPLSASLTTTQEDCISLYRLIARKNKNFLGDRFKLASWLASSLSILHTAGWLHKGLRSNNILFSMGDIARLTNPKLLGFEYSRPNSAYAFSSLLIFSNHEVDLYRHPRVQGSGRERFTKADDIYALGIILLEIGFWRPISELWHKGYKTAEEFRLILCSNYIPQLGSKVGKIYMEVVEWCIDGQETGDGNGQTGTQNDFFWSVVNPLATLVA</sequence>
<evidence type="ECO:0000313" key="3">
    <source>
        <dbReference type="Proteomes" id="UP001365542"/>
    </source>
</evidence>
<dbReference type="PROSITE" id="PS50011">
    <property type="entry name" value="PROTEIN_KINASE_DOM"/>
    <property type="match status" value="1"/>
</dbReference>
<dbReference type="AlphaFoldDB" id="A0AAV9WVY0"/>
<dbReference type="Pfam" id="PF14479">
    <property type="entry name" value="HeLo"/>
    <property type="match status" value="1"/>
</dbReference>
<dbReference type="GO" id="GO:0005524">
    <property type="term" value="F:ATP binding"/>
    <property type="evidence" value="ECO:0007669"/>
    <property type="project" value="InterPro"/>
</dbReference>
<gene>
    <name evidence="2" type="ORF">TWF694_004693</name>
</gene>
<reference evidence="2 3" key="1">
    <citation type="submission" date="2019-10" db="EMBL/GenBank/DDBJ databases">
        <authorList>
            <person name="Palmer J.M."/>
        </authorList>
    </citation>
    <scope>NUCLEOTIDE SEQUENCE [LARGE SCALE GENOMIC DNA]</scope>
    <source>
        <strain evidence="2 3">TWF694</strain>
    </source>
</reference>
<dbReference type="GO" id="GO:0004672">
    <property type="term" value="F:protein kinase activity"/>
    <property type="evidence" value="ECO:0007669"/>
    <property type="project" value="InterPro"/>
</dbReference>
<comment type="caution">
    <text evidence="2">The sequence shown here is derived from an EMBL/GenBank/DDBJ whole genome shotgun (WGS) entry which is preliminary data.</text>
</comment>
<protein>
    <recommendedName>
        <fullName evidence="1">Protein kinase domain-containing protein</fullName>
    </recommendedName>
</protein>
<proteinExistence type="predicted"/>
<dbReference type="InterPro" id="IPR038305">
    <property type="entry name" value="HeLo_sf"/>
</dbReference>
<name>A0AAV9WVY0_9PEZI</name>
<dbReference type="InterPro" id="IPR000719">
    <property type="entry name" value="Prot_kinase_dom"/>
</dbReference>
<evidence type="ECO:0000313" key="2">
    <source>
        <dbReference type="EMBL" id="KAK6527713.1"/>
    </source>
</evidence>
<organism evidence="2 3">
    <name type="scientific">Orbilia ellipsospora</name>
    <dbReference type="NCBI Taxonomy" id="2528407"/>
    <lineage>
        <taxon>Eukaryota</taxon>
        <taxon>Fungi</taxon>
        <taxon>Dikarya</taxon>
        <taxon>Ascomycota</taxon>
        <taxon>Pezizomycotina</taxon>
        <taxon>Orbiliomycetes</taxon>
        <taxon>Orbiliales</taxon>
        <taxon>Orbiliaceae</taxon>
        <taxon>Orbilia</taxon>
    </lineage>
</organism>
<feature type="domain" description="Protein kinase" evidence="1">
    <location>
        <begin position="271"/>
        <end position="575"/>
    </location>
</feature>
<dbReference type="InterPro" id="IPR029498">
    <property type="entry name" value="HeLo_dom"/>
</dbReference>
<dbReference type="InterPro" id="IPR011009">
    <property type="entry name" value="Kinase-like_dom_sf"/>
</dbReference>
<keyword evidence="3" id="KW-1185">Reference proteome</keyword>